<name>A0A6G9ALI2_9BACT</name>
<keyword evidence="3" id="KW-1185">Reference proteome</keyword>
<dbReference type="RefSeq" id="WP_167208317.1">
    <property type="nucleotide sequence ID" value="NZ_CP050063.1"/>
</dbReference>
<accession>A0A6G9ALI2</accession>
<evidence type="ECO:0008006" key="4">
    <source>
        <dbReference type="Google" id="ProtNLM"/>
    </source>
</evidence>
<keyword evidence="1" id="KW-0472">Membrane</keyword>
<dbReference type="EMBL" id="CP050063">
    <property type="protein sequence ID" value="QIP13342.1"/>
    <property type="molecule type" value="Genomic_DNA"/>
</dbReference>
<feature type="transmembrane region" description="Helical" evidence="1">
    <location>
        <begin position="61"/>
        <end position="82"/>
    </location>
</feature>
<dbReference type="KEGG" id="spib:G8759_12230"/>
<organism evidence="2 3">
    <name type="scientific">Spirosoma aureum</name>
    <dbReference type="NCBI Taxonomy" id="2692134"/>
    <lineage>
        <taxon>Bacteria</taxon>
        <taxon>Pseudomonadati</taxon>
        <taxon>Bacteroidota</taxon>
        <taxon>Cytophagia</taxon>
        <taxon>Cytophagales</taxon>
        <taxon>Cytophagaceae</taxon>
        <taxon>Spirosoma</taxon>
    </lineage>
</organism>
<evidence type="ECO:0000313" key="3">
    <source>
        <dbReference type="Proteomes" id="UP000501802"/>
    </source>
</evidence>
<dbReference type="Proteomes" id="UP000501802">
    <property type="component" value="Chromosome"/>
</dbReference>
<feature type="transmembrane region" description="Helical" evidence="1">
    <location>
        <begin position="12"/>
        <end position="31"/>
    </location>
</feature>
<proteinExistence type="predicted"/>
<feature type="transmembrane region" description="Helical" evidence="1">
    <location>
        <begin position="126"/>
        <end position="149"/>
    </location>
</feature>
<keyword evidence="1" id="KW-0812">Transmembrane</keyword>
<evidence type="ECO:0000313" key="2">
    <source>
        <dbReference type="EMBL" id="QIP13342.1"/>
    </source>
</evidence>
<feature type="transmembrane region" description="Helical" evidence="1">
    <location>
        <begin position="94"/>
        <end position="114"/>
    </location>
</feature>
<reference evidence="2 3" key="1">
    <citation type="submission" date="2020-03" db="EMBL/GenBank/DDBJ databases">
        <authorList>
            <person name="Kim M.K."/>
        </authorList>
    </citation>
    <scope>NUCLEOTIDE SEQUENCE [LARGE SCALE GENOMIC DNA]</scope>
    <source>
        <strain evidence="2 3">BT328</strain>
    </source>
</reference>
<keyword evidence="1" id="KW-1133">Transmembrane helix</keyword>
<protein>
    <recommendedName>
        <fullName evidence="4">DUF1440 domain-containing protein</fullName>
    </recommendedName>
</protein>
<gene>
    <name evidence="2" type="ORF">G8759_12230</name>
</gene>
<evidence type="ECO:0000256" key="1">
    <source>
        <dbReference type="SAM" id="Phobius"/>
    </source>
</evidence>
<sequence length="159" mass="17241">MARSQSLLRTCLQAGLLAGTLDGIAGLWLYYNATGKNPLGVFPYIASGVFGRAAFGGGWPMLAWGVFFHYLIAMLFAVFFVLISGQIRWLRRHWVLAGLLYGAFVWAVMNLGVVPLSNVSRGPFNLANAILNLGILLVSVGLPISWVTSRSEPIGQLSK</sequence>
<dbReference type="AlphaFoldDB" id="A0A6G9ALI2"/>